<protein>
    <recommendedName>
        <fullName evidence="4">Non-haem dioxygenase N-terminal domain-containing protein</fullName>
    </recommendedName>
</protein>
<keyword evidence="1" id="KW-0479">Metal-binding</keyword>
<reference evidence="5 6" key="1">
    <citation type="journal article" date="2019" name="G3 (Bethesda)">
        <title>Sequencing of a Wild Apple (Malus baccata) Genome Unravels the Differences Between Cultivated and Wild Apple Species Regarding Disease Resistance and Cold Tolerance.</title>
        <authorList>
            <person name="Chen X."/>
        </authorList>
    </citation>
    <scope>NUCLEOTIDE SEQUENCE [LARGE SCALE GENOMIC DNA]</scope>
    <source>
        <strain evidence="6">cv. Shandingzi</strain>
        <tissue evidence="5">Leaves</tissue>
    </source>
</reference>
<comment type="caution">
    <text evidence="5">The sequence shown here is derived from an EMBL/GenBank/DDBJ whole genome shotgun (WGS) entry which is preliminary data.</text>
</comment>
<evidence type="ECO:0000313" key="6">
    <source>
        <dbReference type="Proteomes" id="UP000315295"/>
    </source>
</evidence>
<dbReference type="Proteomes" id="UP000315295">
    <property type="component" value="Unassembled WGS sequence"/>
</dbReference>
<dbReference type="InterPro" id="IPR027443">
    <property type="entry name" value="IPNS-like_sf"/>
</dbReference>
<evidence type="ECO:0000259" key="4">
    <source>
        <dbReference type="Pfam" id="PF14226"/>
    </source>
</evidence>
<accession>A0A540NR65</accession>
<proteinExistence type="predicted"/>
<dbReference type="GO" id="GO:0046872">
    <property type="term" value="F:metal ion binding"/>
    <property type="evidence" value="ECO:0007669"/>
    <property type="project" value="UniProtKB-KW"/>
</dbReference>
<keyword evidence="3" id="KW-0408">Iron</keyword>
<evidence type="ECO:0000256" key="3">
    <source>
        <dbReference type="ARBA" id="ARBA00023004"/>
    </source>
</evidence>
<dbReference type="EMBL" id="VIEB01000010">
    <property type="protein sequence ID" value="TQE13538.1"/>
    <property type="molecule type" value="Genomic_DNA"/>
</dbReference>
<evidence type="ECO:0000256" key="1">
    <source>
        <dbReference type="ARBA" id="ARBA00022723"/>
    </source>
</evidence>
<dbReference type="STRING" id="106549.A0A540NR65"/>
<dbReference type="PANTHER" id="PTHR10209:SF429">
    <property type="entry name" value="1-AMINOCYCLOPROPANE-1-CARBOXYLATE OXIDASE HOMOLOG 1-LIKE"/>
    <property type="match status" value="1"/>
</dbReference>
<dbReference type="GO" id="GO:0016491">
    <property type="term" value="F:oxidoreductase activity"/>
    <property type="evidence" value="ECO:0007669"/>
    <property type="project" value="UniProtKB-KW"/>
</dbReference>
<name>A0A540NR65_MALBA</name>
<evidence type="ECO:0000256" key="2">
    <source>
        <dbReference type="ARBA" id="ARBA00023002"/>
    </source>
</evidence>
<keyword evidence="6" id="KW-1185">Reference proteome</keyword>
<dbReference type="InterPro" id="IPR026992">
    <property type="entry name" value="DIOX_N"/>
</dbReference>
<dbReference type="Gene3D" id="2.60.120.330">
    <property type="entry name" value="B-lactam Antibiotic, Isopenicillin N Synthase, Chain"/>
    <property type="match status" value="1"/>
</dbReference>
<evidence type="ECO:0000313" key="5">
    <source>
        <dbReference type="EMBL" id="TQE13538.1"/>
    </source>
</evidence>
<organism evidence="5 6">
    <name type="scientific">Malus baccata</name>
    <name type="common">Siberian crab apple</name>
    <name type="synonym">Pyrus baccata</name>
    <dbReference type="NCBI Taxonomy" id="106549"/>
    <lineage>
        <taxon>Eukaryota</taxon>
        <taxon>Viridiplantae</taxon>
        <taxon>Streptophyta</taxon>
        <taxon>Embryophyta</taxon>
        <taxon>Tracheophyta</taxon>
        <taxon>Spermatophyta</taxon>
        <taxon>Magnoliopsida</taxon>
        <taxon>eudicotyledons</taxon>
        <taxon>Gunneridae</taxon>
        <taxon>Pentapetalae</taxon>
        <taxon>rosids</taxon>
        <taxon>fabids</taxon>
        <taxon>Rosales</taxon>
        <taxon>Rosaceae</taxon>
        <taxon>Amygdaloideae</taxon>
        <taxon>Maleae</taxon>
        <taxon>Malus</taxon>
    </lineage>
</organism>
<sequence>MDIKLVGRGEYDRATEIRAFDDTKAGVKGLVDAGTVHVPKIFIRPPDEQTQFATCHPPNMQIPVIDLHGIDDSDDLRKQIVDEVRIASKTWGFFQVVNHGVPVSVLEDMIHGVIKFNEQDLDAKKVWYSRDRAKTVRFNSNHDLYHARAANWRDTLSCTRPAVDDPKQLPSVCRKNPVEKMLIEGKRVQHAFIMDAPPDMYLLLIPHFPNLTDW</sequence>
<dbReference type="PANTHER" id="PTHR10209">
    <property type="entry name" value="OXIDOREDUCTASE, 2OG-FE II OXYGENASE FAMILY PROTEIN"/>
    <property type="match status" value="1"/>
</dbReference>
<gene>
    <name evidence="5" type="ORF">C1H46_000869</name>
</gene>
<dbReference type="Pfam" id="PF14226">
    <property type="entry name" value="DIOX_N"/>
    <property type="match status" value="1"/>
</dbReference>
<dbReference type="SUPFAM" id="SSF51197">
    <property type="entry name" value="Clavaminate synthase-like"/>
    <property type="match status" value="1"/>
</dbReference>
<feature type="domain" description="Non-haem dioxygenase N-terminal" evidence="4">
    <location>
        <begin position="62"/>
        <end position="168"/>
    </location>
</feature>
<dbReference type="AlphaFoldDB" id="A0A540NR65"/>
<keyword evidence="2" id="KW-0560">Oxidoreductase</keyword>